<feature type="region of interest" description="Disordered" evidence="4">
    <location>
        <begin position="368"/>
        <end position="394"/>
    </location>
</feature>
<dbReference type="Pfam" id="PF00248">
    <property type="entry name" value="Aldo_ket_red"/>
    <property type="match status" value="1"/>
</dbReference>
<name>A0A8H5MF77_9AGAR</name>
<gene>
    <name evidence="6" type="ORF">D9757_001763</name>
</gene>
<dbReference type="Gene3D" id="3.20.20.100">
    <property type="entry name" value="NADP-dependent oxidoreductase domain"/>
    <property type="match status" value="1"/>
</dbReference>
<keyword evidence="3" id="KW-0560">Oxidoreductase</keyword>
<protein>
    <recommendedName>
        <fullName evidence="5">NADP-dependent oxidoreductase domain-containing protein</fullName>
    </recommendedName>
</protein>
<accession>A0A8H5MF77</accession>
<keyword evidence="2" id="KW-0521">NADP</keyword>
<keyword evidence="7" id="KW-1185">Reference proteome</keyword>
<evidence type="ECO:0000256" key="1">
    <source>
        <dbReference type="ARBA" id="ARBA00006515"/>
    </source>
</evidence>
<evidence type="ECO:0000313" key="7">
    <source>
        <dbReference type="Proteomes" id="UP000518752"/>
    </source>
</evidence>
<evidence type="ECO:0000313" key="6">
    <source>
        <dbReference type="EMBL" id="KAF5391762.1"/>
    </source>
</evidence>
<dbReference type="AlphaFoldDB" id="A0A8H5MF77"/>
<organism evidence="6 7">
    <name type="scientific">Collybiopsis confluens</name>
    <dbReference type="NCBI Taxonomy" id="2823264"/>
    <lineage>
        <taxon>Eukaryota</taxon>
        <taxon>Fungi</taxon>
        <taxon>Dikarya</taxon>
        <taxon>Basidiomycota</taxon>
        <taxon>Agaricomycotina</taxon>
        <taxon>Agaricomycetes</taxon>
        <taxon>Agaricomycetidae</taxon>
        <taxon>Agaricales</taxon>
        <taxon>Marasmiineae</taxon>
        <taxon>Omphalotaceae</taxon>
        <taxon>Collybiopsis</taxon>
    </lineage>
</organism>
<feature type="domain" description="NADP-dependent oxidoreductase" evidence="5">
    <location>
        <begin position="35"/>
        <end position="365"/>
    </location>
</feature>
<dbReference type="PANTHER" id="PTHR43150:SF2">
    <property type="entry name" value="HYPERKINETIC, ISOFORM M"/>
    <property type="match status" value="1"/>
</dbReference>
<comment type="caution">
    <text evidence="6">The sequence shown here is derived from an EMBL/GenBank/DDBJ whole genome shotgun (WGS) entry which is preliminary data.</text>
</comment>
<reference evidence="6 7" key="1">
    <citation type="journal article" date="2020" name="ISME J.">
        <title>Uncovering the hidden diversity of litter-decomposition mechanisms in mushroom-forming fungi.</title>
        <authorList>
            <person name="Floudas D."/>
            <person name="Bentzer J."/>
            <person name="Ahren D."/>
            <person name="Johansson T."/>
            <person name="Persson P."/>
            <person name="Tunlid A."/>
        </authorList>
    </citation>
    <scope>NUCLEOTIDE SEQUENCE [LARGE SCALE GENOMIC DNA]</scope>
    <source>
        <strain evidence="6 7">CBS 406.79</strain>
    </source>
</reference>
<proteinExistence type="inferred from homology"/>
<dbReference type="SUPFAM" id="SSF51430">
    <property type="entry name" value="NAD(P)-linked oxidoreductase"/>
    <property type="match status" value="1"/>
</dbReference>
<dbReference type="PANTHER" id="PTHR43150">
    <property type="entry name" value="HYPERKINETIC, ISOFORM M"/>
    <property type="match status" value="1"/>
</dbReference>
<dbReference type="GO" id="GO:0016491">
    <property type="term" value="F:oxidoreductase activity"/>
    <property type="evidence" value="ECO:0007669"/>
    <property type="project" value="UniProtKB-KW"/>
</dbReference>
<evidence type="ECO:0000256" key="4">
    <source>
        <dbReference type="SAM" id="MobiDB-lite"/>
    </source>
</evidence>
<evidence type="ECO:0000259" key="5">
    <source>
        <dbReference type="Pfam" id="PF00248"/>
    </source>
</evidence>
<dbReference type="InterPro" id="IPR005399">
    <property type="entry name" value="K_chnl_volt-dep_bsu_KCNAB-rel"/>
</dbReference>
<dbReference type="InterPro" id="IPR023210">
    <property type="entry name" value="NADP_OxRdtase_dom"/>
</dbReference>
<dbReference type="Proteomes" id="UP000518752">
    <property type="component" value="Unassembled WGS sequence"/>
</dbReference>
<evidence type="ECO:0000256" key="3">
    <source>
        <dbReference type="ARBA" id="ARBA00023002"/>
    </source>
</evidence>
<dbReference type="EMBL" id="JAACJN010000008">
    <property type="protein sequence ID" value="KAF5391762.1"/>
    <property type="molecule type" value="Genomic_DNA"/>
</dbReference>
<dbReference type="OrthoDB" id="1720422at2759"/>
<comment type="similarity">
    <text evidence="1">Belongs to the shaker potassium channel beta subunit family.</text>
</comment>
<dbReference type="InterPro" id="IPR036812">
    <property type="entry name" value="NAD(P)_OxRdtase_dom_sf"/>
</dbReference>
<evidence type="ECO:0000256" key="2">
    <source>
        <dbReference type="ARBA" id="ARBA00022857"/>
    </source>
</evidence>
<sequence>MPFSLQENVRLEFEPKGMPFRRLGPSGLRVPLFSLGGWLTLGASVKGDSVKDIMRTAFENGINMFDTAEAYADGKSEEEMGRVIKELGWRRTDIIVTTKIFWGVGRKDPNDGGLSRKHIIEGTRESLARLQLDYVDVIFAHRSDPNVSMEEGLSIRFANIESQGFLATVVRAFNFVIEQGWALYWGTSEWNAVEIEEAHHVTTKLGLLAPIAEQCQHNMFTRERPEKEYAPLYQKYNYGTTTYSSLHFVDNDMQQYNDGIPPDSRFATESDTFFKNLGHQLQEDKGKEMIRKIKALTVIAEKGRLVSELSTSVSALALAWVARHPNTSTVILGASKPEQVVENLKAIEIVPKLTEEILEKIEAILDNKPAPPPTYGRSPLDPFGRNGLKATEGL</sequence>